<dbReference type="GO" id="GO:0046872">
    <property type="term" value="F:metal ion binding"/>
    <property type="evidence" value="ECO:0007669"/>
    <property type="project" value="UniProtKB-KW"/>
</dbReference>
<sequence>MAIETFIFFDLETTGLIEGKIMPRIMELALVAVTRKSIYSSNRNSPPRVLHKLVIPVNPQKIVSSKVEYLTKLSNEDLQLLQPFNCDIYELIMRFLQRLIPPVCFAAHNGNGFDYPIFLWELACINKVLNNEILCIDTWKMFQDFFKKENLESRVIQDLLNDEYNDVLSVLNVDVITKEIKDVTTSESCHENVVTSQSTVTLYNGSSKIINKGKYDTKGKYGDSTAERSMKHAKQRANERTPESQIIRTHNVFVDRPLKSNPRKRLDFESAEKPASLKLSAIYEHMFSSNLPNQHSAEADCLAMIRCVNNIADFFLSWSDNHAIPLSRCKKT</sequence>
<evidence type="ECO:0000256" key="7">
    <source>
        <dbReference type="ARBA" id="ARBA00025769"/>
    </source>
</evidence>
<protein>
    <submittedName>
        <fullName evidence="10">Three prime repair exonuclease</fullName>
    </submittedName>
</protein>
<dbReference type="GO" id="GO:0008296">
    <property type="term" value="F:3'-5'-DNA exonuclease activity"/>
    <property type="evidence" value="ECO:0007669"/>
    <property type="project" value="TreeGrafter"/>
</dbReference>
<evidence type="ECO:0000256" key="2">
    <source>
        <dbReference type="ARBA" id="ARBA00022722"/>
    </source>
</evidence>
<dbReference type="SMART" id="SM00479">
    <property type="entry name" value="EXOIII"/>
    <property type="match status" value="1"/>
</dbReference>
<dbReference type="EMBL" id="QOIP01000004">
    <property type="protein sequence ID" value="RLU24213.1"/>
    <property type="molecule type" value="Genomic_DNA"/>
</dbReference>
<organism evidence="10 12">
    <name type="scientific">Ooceraea biroi</name>
    <name type="common">Clonal raider ant</name>
    <name type="synonym">Cerapachys biroi</name>
    <dbReference type="NCBI Taxonomy" id="2015173"/>
    <lineage>
        <taxon>Eukaryota</taxon>
        <taxon>Metazoa</taxon>
        <taxon>Ecdysozoa</taxon>
        <taxon>Arthropoda</taxon>
        <taxon>Hexapoda</taxon>
        <taxon>Insecta</taxon>
        <taxon>Pterygota</taxon>
        <taxon>Neoptera</taxon>
        <taxon>Endopterygota</taxon>
        <taxon>Hymenoptera</taxon>
        <taxon>Apocrita</taxon>
        <taxon>Aculeata</taxon>
        <taxon>Formicoidea</taxon>
        <taxon>Formicidae</taxon>
        <taxon>Dorylinae</taxon>
        <taxon>Ooceraea</taxon>
    </lineage>
</organism>
<keyword evidence="6" id="KW-0460">Magnesium</keyword>
<dbReference type="InterPro" id="IPR036397">
    <property type="entry name" value="RNaseH_sf"/>
</dbReference>
<dbReference type="GO" id="GO:0006308">
    <property type="term" value="P:DNA catabolic process"/>
    <property type="evidence" value="ECO:0007669"/>
    <property type="project" value="TreeGrafter"/>
</dbReference>
<dbReference type="InterPro" id="IPR012337">
    <property type="entry name" value="RNaseH-like_sf"/>
</dbReference>
<name>A0A026W0J2_OOCBI</name>
<keyword evidence="12" id="KW-1185">Reference proteome</keyword>
<comment type="cofactor">
    <cofactor evidence="1">
        <name>Mg(2+)</name>
        <dbReference type="ChEBI" id="CHEBI:18420"/>
    </cofactor>
</comment>
<dbReference type="GO" id="GO:0005737">
    <property type="term" value="C:cytoplasm"/>
    <property type="evidence" value="ECO:0007669"/>
    <property type="project" value="TreeGrafter"/>
</dbReference>
<keyword evidence="2" id="KW-0540">Nuclease</keyword>
<feature type="region of interest" description="Disordered" evidence="8">
    <location>
        <begin position="221"/>
        <end position="242"/>
    </location>
</feature>
<gene>
    <name evidence="11" type="ORF">DMN91_004423</name>
    <name evidence="10" type="ORF">X777_12248</name>
</gene>
<dbReference type="InterPro" id="IPR013520">
    <property type="entry name" value="Ribonucl_H"/>
</dbReference>
<evidence type="ECO:0000256" key="6">
    <source>
        <dbReference type="ARBA" id="ARBA00022842"/>
    </source>
</evidence>
<dbReference type="InterPro" id="IPR040393">
    <property type="entry name" value="TREX1/2"/>
</dbReference>
<keyword evidence="4" id="KW-0378">Hydrolase</keyword>
<evidence type="ECO:0000313" key="11">
    <source>
        <dbReference type="EMBL" id="RLU24213.1"/>
    </source>
</evidence>
<evidence type="ECO:0000256" key="1">
    <source>
        <dbReference type="ARBA" id="ARBA00001946"/>
    </source>
</evidence>
<evidence type="ECO:0000256" key="3">
    <source>
        <dbReference type="ARBA" id="ARBA00022723"/>
    </source>
</evidence>
<evidence type="ECO:0000256" key="4">
    <source>
        <dbReference type="ARBA" id="ARBA00022801"/>
    </source>
</evidence>
<dbReference type="Gene3D" id="3.30.420.10">
    <property type="entry name" value="Ribonuclease H-like superfamily/Ribonuclease H"/>
    <property type="match status" value="2"/>
</dbReference>
<comment type="similarity">
    <text evidence="7">Belongs to the exonuclease superfamily. TREX family.</text>
</comment>
<evidence type="ECO:0000259" key="9">
    <source>
        <dbReference type="SMART" id="SM00479"/>
    </source>
</evidence>
<dbReference type="EMBL" id="KK107510">
    <property type="protein sequence ID" value="EZA49510.1"/>
    <property type="molecule type" value="Genomic_DNA"/>
</dbReference>
<dbReference type="Proteomes" id="UP000053097">
    <property type="component" value="Unassembled WGS sequence"/>
</dbReference>
<dbReference type="OrthoDB" id="10250935at2759"/>
<dbReference type="AlphaFoldDB" id="A0A026W0J2"/>
<dbReference type="STRING" id="2015173.A0A026W0J2"/>
<dbReference type="Pfam" id="PF00929">
    <property type="entry name" value="RNase_T"/>
    <property type="match status" value="1"/>
</dbReference>
<dbReference type="Proteomes" id="UP000279307">
    <property type="component" value="Chromosome 4"/>
</dbReference>
<evidence type="ECO:0000256" key="5">
    <source>
        <dbReference type="ARBA" id="ARBA00022839"/>
    </source>
</evidence>
<evidence type="ECO:0000313" key="10">
    <source>
        <dbReference type="EMBL" id="EZA49510.1"/>
    </source>
</evidence>
<accession>A0A026W0J2</accession>
<reference evidence="10 12" key="1">
    <citation type="journal article" date="2014" name="Curr. Biol.">
        <title>The genome of the clonal raider ant Cerapachys biroi.</title>
        <authorList>
            <person name="Oxley P.R."/>
            <person name="Ji L."/>
            <person name="Fetter-Pruneda I."/>
            <person name="McKenzie S.K."/>
            <person name="Li C."/>
            <person name="Hu H."/>
            <person name="Zhang G."/>
            <person name="Kronauer D.J."/>
        </authorList>
    </citation>
    <scope>NUCLEOTIDE SEQUENCE [LARGE SCALE GENOMIC DNA]</scope>
</reference>
<keyword evidence="3" id="KW-0479">Metal-binding</keyword>
<dbReference type="PANTHER" id="PTHR13058">
    <property type="entry name" value="THREE PRIME REPAIR EXONUCLEASE 1, 2"/>
    <property type="match status" value="1"/>
</dbReference>
<dbReference type="GO" id="GO:0003676">
    <property type="term" value="F:nucleic acid binding"/>
    <property type="evidence" value="ECO:0007669"/>
    <property type="project" value="InterPro"/>
</dbReference>
<reference evidence="11" key="2">
    <citation type="journal article" date="2018" name="Genome Res.">
        <title>The genomic architecture and molecular evolution of ant odorant receptors.</title>
        <authorList>
            <person name="McKenzie S.K."/>
            <person name="Kronauer D.J.C."/>
        </authorList>
    </citation>
    <scope>NUCLEOTIDE SEQUENCE [LARGE SCALE GENOMIC DNA]</scope>
    <source>
        <strain evidence="11">Clonal line C1</strain>
    </source>
</reference>
<evidence type="ECO:0000313" key="12">
    <source>
        <dbReference type="Proteomes" id="UP000053097"/>
    </source>
</evidence>
<reference evidence="11" key="3">
    <citation type="submission" date="2018-07" db="EMBL/GenBank/DDBJ databases">
        <authorList>
            <person name="Mckenzie S.K."/>
            <person name="Kronauer D.J.C."/>
        </authorList>
    </citation>
    <scope>NUCLEOTIDE SEQUENCE</scope>
    <source>
        <strain evidence="11">Clonal line C1</strain>
    </source>
</reference>
<dbReference type="SUPFAM" id="SSF53098">
    <property type="entry name" value="Ribonuclease H-like"/>
    <property type="match status" value="1"/>
</dbReference>
<proteinExistence type="inferred from homology"/>
<feature type="domain" description="Exonuclease" evidence="9">
    <location>
        <begin position="5"/>
        <end position="317"/>
    </location>
</feature>
<keyword evidence="5 10" id="KW-0269">Exonuclease</keyword>
<evidence type="ECO:0000256" key="8">
    <source>
        <dbReference type="SAM" id="MobiDB-lite"/>
    </source>
</evidence>
<dbReference type="PANTHER" id="PTHR13058:SF19">
    <property type="entry name" value="LD40940P"/>
    <property type="match status" value="1"/>
</dbReference>
<dbReference type="OMA" id="FDFPIVR"/>